<comment type="caution">
    <text evidence="1">The sequence shown here is derived from an EMBL/GenBank/DDBJ whole genome shotgun (WGS) entry which is preliminary data.</text>
</comment>
<dbReference type="Gene3D" id="3.10.20.30">
    <property type="match status" value="1"/>
</dbReference>
<dbReference type="InterPro" id="IPR010035">
    <property type="entry name" value="Thi_S"/>
</dbReference>
<dbReference type="Pfam" id="PF02597">
    <property type="entry name" value="ThiS"/>
    <property type="match status" value="1"/>
</dbReference>
<sequence>MKTLLINGREEELEVTTLDEVIQHFQLKPEHVVAEVDGQIVDRSEWANYELNTGMKLELVHFVGGG</sequence>
<dbReference type="PANTHER" id="PTHR34472">
    <property type="entry name" value="SULFUR CARRIER PROTEIN THIS"/>
    <property type="match status" value="1"/>
</dbReference>
<keyword evidence="2" id="KW-1185">Reference proteome</keyword>
<dbReference type="EMBL" id="JAUSTY010000020">
    <property type="protein sequence ID" value="MDQ0167809.1"/>
    <property type="molecule type" value="Genomic_DNA"/>
</dbReference>
<protein>
    <submittedName>
        <fullName evidence="1">Thiamine biosynthesis protein ThiS</fullName>
    </submittedName>
</protein>
<dbReference type="NCBIfam" id="TIGR01683">
    <property type="entry name" value="thiS"/>
    <property type="match status" value="1"/>
</dbReference>
<dbReference type="Proteomes" id="UP001235840">
    <property type="component" value="Unassembled WGS sequence"/>
</dbReference>
<dbReference type="CDD" id="cd00565">
    <property type="entry name" value="Ubl_ThiS"/>
    <property type="match status" value="1"/>
</dbReference>
<dbReference type="RefSeq" id="WP_307397028.1">
    <property type="nucleotide sequence ID" value="NZ_BAAADK010000049.1"/>
</dbReference>
<accession>A0ABT9W416</accession>
<dbReference type="InterPro" id="IPR003749">
    <property type="entry name" value="ThiS/MoaD-like"/>
</dbReference>
<evidence type="ECO:0000313" key="2">
    <source>
        <dbReference type="Proteomes" id="UP001235840"/>
    </source>
</evidence>
<dbReference type="InterPro" id="IPR016155">
    <property type="entry name" value="Mopterin_synth/thiamin_S_b"/>
</dbReference>
<dbReference type="PANTHER" id="PTHR34472:SF1">
    <property type="entry name" value="SULFUR CARRIER PROTEIN THIS"/>
    <property type="match status" value="1"/>
</dbReference>
<reference evidence="1 2" key="1">
    <citation type="submission" date="2023-07" db="EMBL/GenBank/DDBJ databases">
        <title>Genomic Encyclopedia of Type Strains, Phase IV (KMG-IV): sequencing the most valuable type-strain genomes for metagenomic binning, comparative biology and taxonomic classification.</title>
        <authorList>
            <person name="Goeker M."/>
        </authorList>
    </citation>
    <scope>NUCLEOTIDE SEQUENCE [LARGE SCALE GENOMIC DNA]</scope>
    <source>
        <strain evidence="1 2">DSM 12751</strain>
    </source>
</reference>
<dbReference type="InterPro" id="IPR012675">
    <property type="entry name" value="Beta-grasp_dom_sf"/>
</dbReference>
<evidence type="ECO:0000313" key="1">
    <source>
        <dbReference type="EMBL" id="MDQ0167809.1"/>
    </source>
</evidence>
<organism evidence="1 2">
    <name type="scientific">Caldalkalibacillus horti</name>
    <dbReference type="NCBI Taxonomy" id="77523"/>
    <lineage>
        <taxon>Bacteria</taxon>
        <taxon>Bacillati</taxon>
        <taxon>Bacillota</taxon>
        <taxon>Bacilli</taxon>
        <taxon>Bacillales</taxon>
        <taxon>Bacillaceae</taxon>
        <taxon>Caldalkalibacillus</taxon>
    </lineage>
</organism>
<gene>
    <name evidence="1" type="ORF">J2S11_003738</name>
</gene>
<name>A0ABT9W416_9BACI</name>
<proteinExistence type="predicted"/>
<dbReference type="SUPFAM" id="SSF54285">
    <property type="entry name" value="MoaD/ThiS"/>
    <property type="match status" value="1"/>
</dbReference>